<dbReference type="InterPro" id="IPR001387">
    <property type="entry name" value="Cro/C1-type_HTH"/>
</dbReference>
<comment type="caution">
    <text evidence="3">The sequence shown here is derived from an EMBL/GenBank/DDBJ whole genome shotgun (WGS) entry which is preliminary data.</text>
</comment>
<evidence type="ECO:0000256" key="1">
    <source>
        <dbReference type="SAM" id="MobiDB-lite"/>
    </source>
</evidence>
<dbReference type="PROSITE" id="PS50943">
    <property type="entry name" value="HTH_CROC1"/>
    <property type="match status" value="1"/>
</dbReference>
<dbReference type="Pfam" id="PF13560">
    <property type="entry name" value="HTH_31"/>
    <property type="match status" value="1"/>
</dbReference>
<evidence type="ECO:0000313" key="4">
    <source>
        <dbReference type="Proteomes" id="UP001165293"/>
    </source>
</evidence>
<keyword evidence="4" id="KW-1185">Reference proteome</keyword>
<feature type="domain" description="HTH cro/C1-type" evidence="2">
    <location>
        <begin position="80"/>
        <end position="126"/>
    </location>
</feature>
<dbReference type="SUPFAM" id="SSF47413">
    <property type="entry name" value="lambda repressor-like DNA-binding domains"/>
    <property type="match status" value="1"/>
</dbReference>
<protein>
    <submittedName>
        <fullName evidence="3">Helix-turn-helix domain-containing protein</fullName>
    </submittedName>
</protein>
<feature type="region of interest" description="Disordered" evidence="1">
    <location>
        <begin position="56"/>
        <end position="76"/>
    </location>
</feature>
<proteinExistence type="predicted"/>
<dbReference type="EMBL" id="JAJGAK010000002">
    <property type="protein sequence ID" value="MCC8363612.1"/>
    <property type="molecule type" value="Genomic_DNA"/>
</dbReference>
<evidence type="ECO:0000259" key="2">
    <source>
        <dbReference type="PROSITE" id="PS50943"/>
    </source>
</evidence>
<accession>A0ABS8JJ29</accession>
<reference evidence="3" key="1">
    <citation type="submission" date="2021-10" db="EMBL/GenBank/DDBJ databases">
        <authorList>
            <person name="Lyu M."/>
            <person name="Wang X."/>
            <person name="Meng X."/>
            <person name="Xu K."/>
        </authorList>
    </citation>
    <scope>NUCLEOTIDE SEQUENCE</scope>
    <source>
        <strain evidence="3">A6</strain>
    </source>
</reference>
<evidence type="ECO:0000313" key="3">
    <source>
        <dbReference type="EMBL" id="MCC8363612.1"/>
    </source>
</evidence>
<dbReference type="Gene3D" id="1.10.260.40">
    <property type="entry name" value="lambda repressor-like DNA-binding domains"/>
    <property type="match status" value="1"/>
</dbReference>
<gene>
    <name evidence="3" type="ORF">LK996_11085</name>
</gene>
<sequence>MANIATLLKSEITRLARKEVKAQIEALRKSGASYRRDIAALKRQVTDIQRQLAVATRSSKRAAPSESTESAKVRFSAKGLKSHRAKLGLSAGDYGRLAGVSGQSVYGWETGKTMPRASQVAALAALRGLGKREAMALLKSA</sequence>
<organism evidence="3 4">
    <name type="scientific">Noviluteimonas lactosilytica</name>
    <dbReference type="NCBI Taxonomy" id="2888523"/>
    <lineage>
        <taxon>Bacteria</taxon>
        <taxon>Pseudomonadati</taxon>
        <taxon>Pseudomonadota</taxon>
        <taxon>Gammaproteobacteria</taxon>
        <taxon>Lysobacterales</taxon>
        <taxon>Lysobacteraceae</taxon>
        <taxon>Noviluteimonas</taxon>
    </lineage>
</organism>
<dbReference type="InterPro" id="IPR010982">
    <property type="entry name" value="Lambda_DNA-bd_dom_sf"/>
</dbReference>
<dbReference type="CDD" id="cd00093">
    <property type="entry name" value="HTH_XRE"/>
    <property type="match status" value="1"/>
</dbReference>
<dbReference type="Proteomes" id="UP001165293">
    <property type="component" value="Unassembled WGS sequence"/>
</dbReference>
<dbReference type="RefSeq" id="WP_230527243.1">
    <property type="nucleotide sequence ID" value="NZ_JAJGAK010000002.1"/>
</dbReference>
<name>A0ABS8JJ29_9GAMM</name>